<evidence type="ECO:0000256" key="1">
    <source>
        <dbReference type="SAM" id="MobiDB-lite"/>
    </source>
</evidence>
<proteinExistence type="predicted"/>
<gene>
    <name evidence="2" type="ORF">NAV_LOCUS7192</name>
</gene>
<keyword evidence="3" id="KW-1185">Reference proteome</keyword>
<feature type="compositionally biased region" description="Basic and acidic residues" evidence="1">
    <location>
        <begin position="1"/>
        <end position="12"/>
    </location>
</feature>
<dbReference type="Proteomes" id="UP000276991">
    <property type="component" value="Unassembled WGS sequence"/>
</dbReference>
<name>A0A498SFR5_ACAVI</name>
<dbReference type="OrthoDB" id="5863904at2759"/>
<accession>A0A498SFR5</accession>
<reference evidence="2 3" key="1">
    <citation type="submission" date="2018-08" db="EMBL/GenBank/DDBJ databases">
        <authorList>
            <person name="Laetsch R D."/>
            <person name="Stevens L."/>
            <person name="Kumar S."/>
            <person name="Blaxter L. M."/>
        </authorList>
    </citation>
    <scope>NUCLEOTIDE SEQUENCE [LARGE SCALE GENOMIC DNA]</scope>
</reference>
<organism evidence="2 3">
    <name type="scientific">Acanthocheilonema viteae</name>
    <name type="common">Filarial nematode worm</name>
    <name type="synonym">Dipetalonema viteae</name>
    <dbReference type="NCBI Taxonomy" id="6277"/>
    <lineage>
        <taxon>Eukaryota</taxon>
        <taxon>Metazoa</taxon>
        <taxon>Ecdysozoa</taxon>
        <taxon>Nematoda</taxon>
        <taxon>Chromadorea</taxon>
        <taxon>Rhabditida</taxon>
        <taxon>Spirurina</taxon>
        <taxon>Spiruromorpha</taxon>
        <taxon>Filarioidea</taxon>
        <taxon>Onchocercidae</taxon>
        <taxon>Acanthocheilonema</taxon>
    </lineage>
</organism>
<sequence length="127" mass="14118">MHNRIKDVKSGSDDNDDIGEGKDKVCLDGIDTRKYPNFLALFNTLKKRNASSVDVDRTRHLSPVQQEGSECKNVSVVDDYVPNTLSQQSDAISQNSNDEHVLESCQISEKLQPNTCSTMDLTTVCIL</sequence>
<dbReference type="EMBL" id="UPTC01001696">
    <property type="protein sequence ID" value="VBB32401.1"/>
    <property type="molecule type" value="Genomic_DNA"/>
</dbReference>
<protein>
    <submittedName>
        <fullName evidence="2">Uncharacterized protein</fullName>
    </submittedName>
</protein>
<evidence type="ECO:0000313" key="2">
    <source>
        <dbReference type="EMBL" id="VBB32401.1"/>
    </source>
</evidence>
<evidence type="ECO:0000313" key="3">
    <source>
        <dbReference type="Proteomes" id="UP000276991"/>
    </source>
</evidence>
<dbReference type="AlphaFoldDB" id="A0A498SFR5"/>
<feature type="region of interest" description="Disordered" evidence="1">
    <location>
        <begin position="1"/>
        <end position="23"/>
    </location>
</feature>